<gene>
    <name evidence="1" type="ORF">P5673_005827</name>
</gene>
<evidence type="ECO:0000313" key="1">
    <source>
        <dbReference type="EMBL" id="KAK2569966.1"/>
    </source>
</evidence>
<name>A0AAD9QYU5_ACRCE</name>
<dbReference type="AlphaFoldDB" id="A0AAD9QYU5"/>
<accession>A0AAD9QYU5</accession>
<dbReference type="EMBL" id="JARQWQ010000009">
    <property type="protein sequence ID" value="KAK2569966.1"/>
    <property type="molecule type" value="Genomic_DNA"/>
</dbReference>
<protein>
    <submittedName>
        <fullName evidence="1">Uncharacterized protein</fullName>
    </submittedName>
</protein>
<organism evidence="1 2">
    <name type="scientific">Acropora cervicornis</name>
    <name type="common">Staghorn coral</name>
    <dbReference type="NCBI Taxonomy" id="6130"/>
    <lineage>
        <taxon>Eukaryota</taxon>
        <taxon>Metazoa</taxon>
        <taxon>Cnidaria</taxon>
        <taxon>Anthozoa</taxon>
        <taxon>Hexacorallia</taxon>
        <taxon>Scleractinia</taxon>
        <taxon>Astrocoeniina</taxon>
        <taxon>Acroporidae</taxon>
        <taxon>Acropora</taxon>
    </lineage>
</organism>
<sequence length="88" mass="10390">MSEGVKQTLHLQDHLTEDICIRCSQVAQELCFLGDQFEMQYQGRQPLGAAFQENNWRIYLEFVRELHVIGNVLFETWLNCLRYAARIL</sequence>
<dbReference type="Proteomes" id="UP001249851">
    <property type="component" value="Unassembled WGS sequence"/>
</dbReference>
<reference evidence="1" key="2">
    <citation type="journal article" date="2023" name="Science">
        <title>Genomic signatures of disease resistance in endangered staghorn corals.</title>
        <authorList>
            <person name="Vollmer S.V."/>
            <person name="Selwyn J.D."/>
            <person name="Despard B.A."/>
            <person name="Roesel C.L."/>
        </authorList>
    </citation>
    <scope>NUCLEOTIDE SEQUENCE</scope>
    <source>
        <strain evidence="1">K2</strain>
    </source>
</reference>
<proteinExistence type="predicted"/>
<comment type="caution">
    <text evidence="1">The sequence shown here is derived from an EMBL/GenBank/DDBJ whole genome shotgun (WGS) entry which is preliminary data.</text>
</comment>
<evidence type="ECO:0000313" key="2">
    <source>
        <dbReference type="Proteomes" id="UP001249851"/>
    </source>
</evidence>
<reference evidence="1" key="1">
    <citation type="journal article" date="2023" name="G3 (Bethesda)">
        <title>Whole genome assembly and annotation of the endangered Caribbean coral Acropora cervicornis.</title>
        <authorList>
            <person name="Selwyn J.D."/>
            <person name="Vollmer S.V."/>
        </authorList>
    </citation>
    <scope>NUCLEOTIDE SEQUENCE</scope>
    <source>
        <strain evidence="1">K2</strain>
    </source>
</reference>
<keyword evidence="2" id="KW-1185">Reference proteome</keyword>